<evidence type="ECO:0000313" key="2">
    <source>
        <dbReference type="Proteomes" id="UP001065298"/>
    </source>
</evidence>
<dbReference type="EMBL" id="CM046504">
    <property type="protein sequence ID" value="KAI8679809.1"/>
    <property type="molecule type" value="Genomic_DNA"/>
</dbReference>
<keyword evidence="1" id="KW-0808">Transferase</keyword>
<reference evidence="1" key="1">
    <citation type="submission" date="2022-06" db="EMBL/GenBank/DDBJ databases">
        <title>Fusarium solani species complex genomes reveal bases of compartmentalisation and animal pathogenesis.</title>
        <authorList>
            <person name="Tsai I.J."/>
        </authorList>
    </citation>
    <scope>NUCLEOTIDE SEQUENCE</scope>
    <source>
        <strain evidence="1">Fu6.1</strain>
    </source>
</reference>
<evidence type="ECO:0000313" key="1">
    <source>
        <dbReference type="EMBL" id="KAI8679809.1"/>
    </source>
</evidence>
<proteinExistence type="predicted"/>
<comment type="caution">
    <text evidence="1">The sequence shown here is derived from an EMBL/GenBank/DDBJ whole genome shotgun (WGS) entry which is preliminary data.</text>
</comment>
<sequence length="447" mass="48276">MAPSATDILPEASSASNKDLTLSKQTSHYVDLWSKHVRGGFATFPVAVESAQDHIITDVDGKKYIDFISQFAVMNFGYSHPKIAKAAAEQIQKMPLVGTAYISPLYAKFAERITTKFGYDSIATMLSGSEAVESAVKIARKWAYTKKGISEGEAWILTTDQCYHGLTLATMPLATVVAKNFGQHVPNVGPYAPTSGKLIQYGDVEVLEETFKQDGRKIAAFLVEAVQGWAGTRFPPKGYLKAVQELCNKYNILFICDEIQSGYGRTGKDLAYQHEEGVHPDLVTLGKAVTGGFYPMSVIMGKKDVMDVLGKNEVLSTFGAAPVACAAAIASLEVLEEEKISERSQRLGELLAKTVKKLSPPHIKELRGGALFQSLVLDESVPGVTARRVAALAALRGVLVGIGAGRLRFSPPITITEEDLVKAIEIVVQALKDVTTLGDFPGSDFIN</sequence>
<keyword evidence="2" id="KW-1185">Reference proteome</keyword>
<protein>
    <submittedName>
        <fullName evidence="1">Ornithine aminotransferase</fullName>
    </submittedName>
</protein>
<keyword evidence="1" id="KW-0032">Aminotransferase</keyword>
<accession>A0ACC0R9I1</accession>
<gene>
    <name evidence="1" type="ORF">NCS57_00259700</name>
</gene>
<organism evidence="1 2">
    <name type="scientific">Fusarium keratoplasticum</name>
    <dbReference type="NCBI Taxonomy" id="1328300"/>
    <lineage>
        <taxon>Eukaryota</taxon>
        <taxon>Fungi</taxon>
        <taxon>Dikarya</taxon>
        <taxon>Ascomycota</taxon>
        <taxon>Pezizomycotina</taxon>
        <taxon>Sordariomycetes</taxon>
        <taxon>Hypocreomycetidae</taxon>
        <taxon>Hypocreales</taxon>
        <taxon>Nectriaceae</taxon>
        <taxon>Fusarium</taxon>
        <taxon>Fusarium solani species complex</taxon>
    </lineage>
</organism>
<name>A0ACC0R9I1_9HYPO</name>
<dbReference type="Proteomes" id="UP001065298">
    <property type="component" value="Chromosome 2"/>
</dbReference>